<organism evidence="1 4">
    <name type="scientific">Synechococcus phage S-CAM3</name>
    <dbReference type="NCBI Taxonomy" id="1883366"/>
    <lineage>
        <taxon>Viruses</taxon>
        <taxon>Duplodnaviria</taxon>
        <taxon>Heunggongvirae</taxon>
        <taxon>Uroviricota</taxon>
        <taxon>Caudoviricetes</taxon>
        <taxon>Pantevenvirales</taxon>
        <taxon>Kyanoviridae</taxon>
        <taxon>Charybdisvirus</taxon>
        <taxon>Charybdisvirus scam3</taxon>
    </lineage>
</organism>
<reference evidence="3 4" key="1">
    <citation type="journal article" date="2016" name="Virology">
        <title>The genomic content and context of auxiliary metabolic genes in marine cyanomyoviruses.</title>
        <authorList>
            <person name="Crummett L.T."/>
            <person name="Puxty R.J."/>
            <person name="Weihe C."/>
            <person name="Marston M.F."/>
            <person name="Martiny J.B."/>
        </authorList>
    </citation>
    <scope>NUCLEOTIDE SEQUENCE [LARGE SCALE GENOMIC DNA]</scope>
    <source>
        <strain evidence="1">0910TB04</strain>
        <strain evidence="2">1010CC42</strain>
    </source>
</reference>
<protein>
    <submittedName>
        <fullName evidence="1">Uncharacterized protein</fullName>
    </submittedName>
</protein>
<evidence type="ECO:0000313" key="3">
    <source>
        <dbReference type="Proteomes" id="UP000204537"/>
    </source>
</evidence>
<evidence type="ECO:0000313" key="1">
    <source>
        <dbReference type="EMBL" id="AOV58979.1"/>
    </source>
</evidence>
<sequence>MPTYPVIHKETGEKKELSMTMTEYSKWREENPEWDKDWQAGCAAAQEVGEWKHKMSKTHPGWNDIMTRASKVRGSTIEW</sequence>
<dbReference type="EMBL" id="KU686198">
    <property type="protein sequence ID" value="AOV58979.1"/>
    <property type="molecule type" value="Genomic_DNA"/>
</dbReference>
<dbReference type="OrthoDB" id="24270at10239"/>
<dbReference type="Proteomes" id="UP000204537">
    <property type="component" value="Segment"/>
</dbReference>
<gene>
    <name evidence="2" type="ORF">C421010_236</name>
    <name evidence="1" type="ORF">T040910_235</name>
</gene>
<dbReference type="RefSeq" id="YP_009321499.1">
    <property type="nucleotide sequence ID" value="NC_031906.1"/>
</dbReference>
<keyword evidence="3" id="KW-1185">Reference proteome</keyword>
<evidence type="ECO:0000313" key="2">
    <source>
        <dbReference type="EMBL" id="AOV59219.1"/>
    </source>
</evidence>
<name>A0A1D8KJZ0_9CAUD</name>
<proteinExistence type="predicted"/>
<accession>A0A1D8KJZ0</accession>
<dbReference type="KEGG" id="vg:30306527"/>
<dbReference type="GeneID" id="30306527"/>
<dbReference type="Proteomes" id="UP000240804">
    <property type="component" value="Segment"/>
</dbReference>
<dbReference type="EMBL" id="KU686199">
    <property type="protein sequence ID" value="AOV59219.1"/>
    <property type="molecule type" value="Genomic_DNA"/>
</dbReference>
<evidence type="ECO:0000313" key="4">
    <source>
        <dbReference type="Proteomes" id="UP000240804"/>
    </source>
</evidence>